<dbReference type="Proteomes" id="UP000789525">
    <property type="component" value="Unassembled WGS sequence"/>
</dbReference>
<keyword evidence="2" id="KW-1185">Reference proteome</keyword>
<protein>
    <submittedName>
        <fullName evidence="1">10362_t:CDS:1</fullName>
    </submittedName>
</protein>
<accession>A0ACA9LZX9</accession>
<proteinExistence type="predicted"/>
<evidence type="ECO:0000313" key="1">
    <source>
        <dbReference type="EMBL" id="CAG8560927.1"/>
    </source>
</evidence>
<organism evidence="1 2">
    <name type="scientific">Acaulospora colombiana</name>
    <dbReference type="NCBI Taxonomy" id="27376"/>
    <lineage>
        <taxon>Eukaryota</taxon>
        <taxon>Fungi</taxon>
        <taxon>Fungi incertae sedis</taxon>
        <taxon>Mucoromycota</taxon>
        <taxon>Glomeromycotina</taxon>
        <taxon>Glomeromycetes</taxon>
        <taxon>Diversisporales</taxon>
        <taxon>Acaulosporaceae</taxon>
        <taxon>Acaulospora</taxon>
    </lineage>
</organism>
<sequence>MRKKLSDNTRVNNVDVKAKYDEARVLREIFGNAWKNRKRKHSEIGIFAQYESLNFSKPQLSSLGKI</sequence>
<reference evidence="1" key="1">
    <citation type="submission" date="2021-06" db="EMBL/GenBank/DDBJ databases">
        <authorList>
            <person name="Kallberg Y."/>
            <person name="Tangrot J."/>
            <person name="Rosling A."/>
        </authorList>
    </citation>
    <scope>NUCLEOTIDE SEQUENCE</scope>
    <source>
        <strain evidence="1">CL356</strain>
    </source>
</reference>
<comment type="caution">
    <text evidence="1">The sequence shown here is derived from an EMBL/GenBank/DDBJ whole genome shotgun (WGS) entry which is preliminary data.</text>
</comment>
<dbReference type="EMBL" id="CAJVPT010009357">
    <property type="protein sequence ID" value="CAG8560927.1"/>
    <property type="molecule type" value="Genomic_DNA"/>
</dbReference>
<name>A0ACA9LZX9_9GLOM</name>
<gene>
    <name evidence="1" type="ORF">ACOLOM_LOCUS5230</name>
</gene>
<evidence type="ECO:0000313" key="2">
    <source>
        <dbReference type="Proteomes" id="UP000789525"/>
    </source>
</evidence>